<keyword evidence="8 18" id="KW-0812">Transmembrane</keyword>
<dbReference type="CTD" id="4536"/>
<keyword evidence="16 18" id="KW-0472">Membrane</keyword>
<accession>A0A7D3Q8A9</accession>
<organism evidence="21">
    <name type="scientific">Linuparus trigonus</name>
    <dbReference type="NCBI Taxonomy" id="198218"/>
    <lineage>
        <taxon>Eukaryota</taxon>
        <taxon>Metazoa</taxon>
        <taxon>Ecdysozoa</taxon>
        <taxon>Arthropoda</taxon>
        <taxon>Crustacea</taxon>
        <taxon>Multicrustacea</taxon>
        <taxon>Malacostraca</taxon>
        <taxon>Eumalacostraca</taxon>
        <taxon>Eucarida</taxon>
        <taxon>Decapoda</taxon>
        <taxon>Pleocyemata</taxon>
        <taxon>Achelata</taxon>
        <taxon>Palinuroidea</taxon>
        <taxon>Palinuridae</taxon>
        <taxon>Linuparus</taxon>
    </lineage>
</organism>
<keyword evidence="13 18" id="KW-0520">NAD</keyword>
<keyword evidence="6" id="KW-0813">Transport</keyword>
<evidence type="ECO:0000256" key="2">
    <source>
        <dbReference type="ARBA" id="ARBA00004448"/>
    </source>
</evidence>
<keyword evidence="12 18" id="KW-1133">Transmembrane helix</keyword>
<protein>
    <recommendedName>
        <fullName evidence="5 18">NADH-ubiquinone oxidoreductase chain 2</fullName>
        <ecNumber evidence="4 18">7.1.1.2</ecNumber>
    </recommendedName>
</protein>
<feature type="chain" id="PRO_5036950738" description="NADH-ubiquinone oxidoreductase chain 2" evidence="19">
    <location>
        <begin position="22"/>
        <end position="332"/>
    </location>
</feature>
<reference evidence="21" key="1">
    <citation type="journal article" date="2020" name="Mitochondrial DNA Part B Resour">
        <title>The complete mitochondrial genome of Japanese spear lobster Linuparus trigonus (Von Siebold, 1824).</title>
        <authorList>
            <person name="Liu H."/>
            <person name="Yang M."/>
            <person name="He Y."/>
        </authorList>
    </citation>
    <scope>NUCLEOTIDE SEQUENCE</scope>
</reference>
<evidence type="ECO:0000256" key="8">
    <source>
        <dbReference type="ARBA" id="ARBA00022692"/>
    </source>
</evidence>
<evidence type="ECO:0000256" key="5">
    <source>
        <dbReference type="ARBA" id="ARBA00021008"/>
    </source>
</evidence>
<dbReference type="PANTHER" id="PTHR46552">
    <property type="entry name" value="NADH-UBIQUINONE OXIDOREDUCTASE CHAIN 2"/>
    <property type="match status" value="1"/>
</dbReference>
<dbReference type="AlphaFoldDB" id="A0A7D3Q8A9"/>
<comment type="subcellular location">
    <subcellularLocation>
        <location evidence="2 18">Mitochondrion inner membrane</location>
        <topology evidence="2 18">Multi-pass membrane protein</topology>
    </subcellularLocation>
</comment>
<feature type="transmembrane region" description="Helical" evidence="18">
    <location>
        <begin position="268"/>
        <end position="294"/>
    </location>
</feature>
<proteinExistence type="inferred from homology"/>
<evidence type="ECO:0000256" key="1">
    <source>
        <dbReference type="ARBA" id="ARBA00003257"/>
    </source>
</evidence>
<evidence type="ECO:0000256" key="10">
    <source>
        <dbReference type="ARBA" id="ARBA00022967"/>
    </source>
</evidence>
<dbReference type="GO" id="GO:0006120">
    <property type="term" value="P:mitochondrial electron transport, NADH to ubiquinone"/>
    <property type="evidence" value="ECO:0007669"/>
    <property type="project" value="InterPro"/>
</dbReference>
<evidence type="ECO:0000256" key="18">
    <source>
        <dbReference type="RuleBase" id="RU003403"/>
    </source>
</evidence>
<evidence type="ECO:0000256" key="13">
    <source>
        <dbReference type="ARBA" id="ARBA00023027"/>
    </source>
</evidence>
<keyword evidence="19" id="KW-0732">Signal</keyword>
<evidence type="ECO:0000256" key="12">
    <source>
        <dbReference type="ARBA" id="ARBA00022989"/>
    </source>
</evidence>
<dbReference type="PANTHER" id="PTHR46552:SF1">
    <property type="entry name" value="NADH-UBIQUINONE OXIDOREDUCTASE CHAIN 2"/>
    <property type="match status" value="1"/>
</dbReference>
<evidence type="ECO:0000256" key="15">
    <source>
        <dbReference type="ARBA" id="ARBA00023128"/>
    </source>
</evidence>
<keyword evidence="7 18" id="KW-0679">Respiratory chain</keyword>
<keyword evidence="11 18" id="KW-0249">Electron transport</keyword>
<sequence>MPFSSLHLLFLSLLIMGTMTALSATSWFIAWVGLELNLMSFIPLITDKHNQFPSEAALKYFLIQALGSSMVIFAGPLSLHFPVFQATILIALLMKLGAAPFHFWFPAIMEGLNWTQSILLLTIQKVAPMFLISHLISNWTAASLVLLAALASALVGSVGGLNQLSLRKILAFSSIAHMGWMLAAISLQDSLWILYFIFYSGISTSIALLFKSQQSFYFPQLLTKSDSQPSLNIMNSFSLLSLGGLPPFSGFLPKWILIESLINTKMYFPLLILILSALITLYYYLRLSSLALLLLSTKKKITFHHNKPTTLTPLLISSNLICLFIPSIFLLF</sequence>
<feature type="domain" description="NADH:quinone oxidoreductase/Mrp antiporter transmembrane" evidence="20">
    <location>
        <begin position="84"/>
        <end position="280"/>
    </location>
</feature>
<feature type="domain" description="NADH:quinone oxidoreductase/Mrp antiporter transmembrane" evidence="20">
    <location>
        <begin position="24"/>
        <end position="74"/>
    </location>
</feature>
<keyword evidence="15 18" id="KW-0496">Mitochondrion</keyword>
<feature type="transmembrane region" description="Helical" evidence="18">
    <location>
        <begin position="169"/>
        <end position="186"/>
    </location>
</feature>
<dbReference type="InterPro" id="IPR003917">
    <property type="entry name" value="NADH_UbQ_OxRdtase_chain2"/>
</dbReference>
<evidence type="ECO:0000313" key="21">
    <source>
        <dbReference type="EMBL" id="QKE42646.1"/>
    </source>
</evidence>
<evidence type="ECO:0000256" key="7">
    <source>
        <dbReference type="ARBA" id="ARBA00022660"/>
    </source>
</evidence>
<dbReference type="RefSeq" id="YP_009865008.1">
    <property type="nucleotide sequence ID" value="NC_049031.1"/>
</dbReference>
<dbReference type="InterPro" id="IPR050175">
    <property type="entry name" value="Complex_I_Subunit_2"/>
</dbReference>
<gene>
    <name evidence="21" type="primary">ND2</name>
</gene>
<dbReference type="InterPro" id="IPR001750">
    <property type="entry name" value="ND/Mrp_TM"/>
</dbReference>
<dbReference type="GO" id="GO:0008137">
    <property type="term" value="F:NADH dehydrogenase (ubiquinone) activity"/>
    <property type="evidence" value="ECO:0007669"/>
    <property type="project" value="UniProtKB-EC"/>
</dbReference>
<comment type="function">
    <text evidence="18">Core subunit of the mitochondrial membrane respiratory chain NADH dehydrogenase (Complex I) which catalyzes electron transfer from NADH through the respiratory chain, using ubiquinone as an electron acceptor. Essential for the catalytic activity and assembly of complex I.</text>
</comment>
<feature type="transmembrane region" description="Helical" evidence="18">
    <location>
        <begin position="314"/>
        <end position="331"/>
    </location>
</feature>
<keyword evidence="14 18" id="KW-0830">Ubiquinone</keyword>
<evidence type="ECO:0000256" key="6">
    <source>
        <dbReference type="ARBA" id="ARBA00022448"/>
    </source>
</evidence>
<evidence type="ECO:0000256" key="11">
    <source>
        <dbReference type="ARBA" id="ARBA00022982"/>
    </source>
</evidence>
<feature type="transmembrane region" description="Helical" evidence="18">
    <location>
        <begin position="83"/>
        <end position="105"/>
    </location>
</feature>
<keyword evidence="9 18" id="KW-0999">Mitochondrion inner membrane</keyword>
<feature type="signal peptide" evidence="19">
    <location>
        <begin position="1"/>
        <end position="21"/>
    </location>
</feature>
<evidence type="ECO:0000259" key="20">
    <source>
        <dbReference type="Pfam" id="PF00361"/>
    </source>
</evidence>
<geneLocation type="mitochondrion" evidence="21"/>
<evidence type="ECO:0000256" key="14">
    <source>
        <dbReference type="ARBA" id="ARBA00023075"/>
    </source>
</evidence>
<dbReference type="EC" id="7.1.1.2" evidence="4 18"/>
<dbReference type="GeneID" id="55754455"/>
<evidence type="ECO:0000256" key="16">
    <source>
        <dbReference type="ARBA" id="ARBA00023136"/>
    </source>
</evidence>
<evidence type="ECO:0000256" key="17">
    <source>
        <dbReference type="ARBA" id="ARBA00049551"/>
    </source>
</evidence>
<feature type="transmembrane region" description="Helical" evidence="18">
    <location>
        <begin position="192"/>
        <end position="210"/>
    </location>
</feature>
<dbReference type="Pfam" id="PF00361">
    <property type="entry name" value="Proton_antipo_M"/>
    <property type="match status" value="2"/>
</dbReference>
<dbReference type="GO" id="GO:0005743">
    <property type="term" value="C:mitochondrial inner membrane"/>
    <property type="evidence" value="ECO:0007669"/>
    <property type="project" value="UniProtKB-SubCell"/>
</dbReference>
<dbReference type="EMBL" id="MT038418">
    <property type="protein sequence ID" value="QKE42646.1"/>
    <property type="molecule type" value="Genomic_DNA"/>
</dbReference>
<feature type="transmembrane region" description="Helical" evidence="18">
    <location>
        <begin position="231"/>
        <end position="248"/>
    </location>
</feature>
<name>A0A7D3Q8A9_9EUCA</name>
<evidence type="ECO:0000256" key="9">
    <source>
        <dbReference type="ARBA" id="ARBA00022792"/>
    </source>
</evidence>
<comment type="similarity">
    <text evidence="3 18">Belongs to the complex I subunit 2 family.</text>
</comment>
<feature type="transmembrane region" description="Helical" evidence="18">
    <location>
        <begin position="142"/>
        <end position="162"/>
    </location>
</feature>
<evidence type="ECO:0000256" key="4">
    <source>
        <dbReference type="ARBA" id="ARBA00012944"/>
    </source>
</evidence>
<feature type="transmembrane region" description="Helical" evidence="18">
    <location>
        <begin position="57"/>
        <end position="77"/>
    </location>
</feature>
<comment type="function">
    <text evidence="1">Core subunit of the mitochondrial membrane respiratory chain NADH dehydrogenase (Complex I) that is believed to belong to the minimal assembly required for catalysis. Complex I functions in the transfer of electrons from NADH to the respiratory chain. The immediate electron acceptor for the enzyme is believed to be ubiquinone.</text>
</comment>
<evidence type="ECO:0000256" key="3">
    <source>
        <dbReference type="ARBA" id="ARBA00007012"/>
    </source>
</evidence>
<comment type="catalytic activity">
    <reaction evidence="17 18">
        <text>a ubiquinone + NADH + 5 H(+)(in) = a ubiquinol + NAD(+) + 4 H(+)(out)</text>
        <dbReference type="Rhea" id="RHEA:29091"/>
        <dbReference type="Rhea" id="RHEA-COMP:9565"/>
        <dbReference type="Rhea" id="RHEA-COMP:9566"/>
        <dbReference type="ChEBI" id="CHEBI:15378"/>
        <dbReference type="ChEBI" id="CHEBI:16389"/>
        <dbReference type="ChEBI" id="CHEBI:17976"/>
        <dbReference type="ChEBI" id="CHEBI:57540"/>
        <dbReference type="ChEBI" id="CHEBI:57945"/>
        <dbReference type="EC" id="7.1.1.2"/>
    </reaction>
</comment>
<evidence type="ECO:0000256" key="19">
    <source>
        <dbReference type="SAM" id="SignalP"/>
    </source>
</evidence>
<dbReference type="PRINTS" id="PR01436">
    <property type="entry name" value="NADHDHGNASE2"/>
</dbReference>
<keyword evidence="10 18" id="KW-1278">Translocase</keyword>